<evidence type="ECO:0000313" key="3">
    <source>
        <dbReference type="Proteomes" id="UP000266673"/>
    </source>
</evidence>
<evidence type="ECO:0000313" key="2">
    <source>
        <dbReference type="EMBL" id="RIB16589.1"/>
    </source>
</evidence>
<accession>A0A397V6Q0</accession>
<feature type="coiled-coil region" evidence="1">
    <location>
        <begin position="106"/>
        <end position="175"/>
    </location>
</feature>
<name>A0A397V6Q0_9GLOM</name>
<organism evidence="2 3">
    <name type="scientific">Gigaspora rosea</name>
    <dbReference type="NCBI Taxonomy" id="44941"/>
    <lineage>
        <taxon>Eukaryota</taxon>
        <taxon>Fungi</taxon>
        <taxon>Fungi incertae sedis</taxon>
        <taxon>Mucoromycota</taxon>
        <taxon>Glomeromycotina</taxon>
        <taxon>Glomeromycetes</taxon>
        <taxon>Diversisporales</taxon>
        <taxon>Gigasporaceae</taxon>
        <taxon>Gigaspora</taxon>
    </lineage>
</organism>
<dbReference type="AlphaFoldDB" id="A0A397V6Q0"/>
<comment type="caution">
    <text evidence="2">The sequence shown here is derived from an EMBL/GenBank/DDBJ whole genome shotgun (WGS) entry which is preliminary data.</text>
</comment>
<dbReference type="PANTHER" id="PTHR34415:SF1">
    <property type="entry name" value="INTEGRASE CATALYTIC DOMAIN-CONTAINING PROTEIN"/>
    <property type="match status" value="1"/>
</dbReference>
<keyword evidence="3" id="KW-1185">Reference proteome</keyword>
<dbReference type="OrthoDB" id="2384130at2759"/>
<gene>
    <name evidence="2" type="ORF">C2G38_2189560</name>
</gene>
<keyword evidence="1" id="KW-0175">Coiled coil</keyword>
<proteinExistence type="predicted"/>
<evidence type="ECO:0000256" key="1">
    <source>
        <dbReference type="SAM" id="Coils"/>
    </source>
</evidence>
<dbReference type="Proteomes" id="UP000266673">
    <property type="component" value="Unassembled WGS sequence"/>
</dbReference>
<feature type="coiled-coil region" evidence="1">
    <location>
        <begin position="296"/>
        <end position="356"/>
    </location>
</feature>
<dbReference type="PANTHER" id="PTHR34415">
    <property type="entry name" value="INTEGRASE CATALYTIC DOMAIN-CONTAINING PROTEIN"/>
    <property type="match status" value="1"/>
</dbReference>
<sequence>MFTFPILDQQVSKIYYLSLRKVHLFGIQDKAVCEQINYVLDEDEIIGKGPNGTLSMVFDGIKRLNKGEKHLKITCDNAEILKGFIKHSNDLAGDYAKSWSKISSLNAKNYKQKNEYEEKIKNLEEELDNNKTTLLDFVRRLAEEKVKNMNLVKHSKEDKQALKNLNERLAKEKQNGLRIYLDKPLPKLLSKLKIFRRKVKTKFQHLIEKVKIEKQKLKQKLIAKIEMKIANDFICENCKVKFENDELPKCNKCNRLKIQFDIEYSTSEVVCHCVKRKENTEEKALPLLLHQNRGMVLFYERQINFLQEQLNETEEALEIKKRRKLETENDIYKKEIQRLKTQLEQLTSQQVAQIEAKKNKR</sequence>
<dbReference type="EMBL" id="QKWP01000665">
    <property type="protein sequence ID" value="RIB16589.1"/>
    <property type="molecule type" value="Genomic_DNA"/>
</dbReference>
<protein>
    <submittedName>
        <fullName evidence="2">Uncharacterized protein</fullName>
    </submittedName>
</protein>
<reference evidence="2 3" key="1">
    <citation type="submission" date="2018-06" db="EMBL/GenBank/DDBJ databases">
        <title>Comparative genomics reveals the genomic features of Rhizophagus irregularis, R. cerebriforme, R. diaphanum and Gigaspora rosea, and their symbiotic lifestyle signature.</title>
        <authorList>
            <person name="Morin E."/>
            <person name="San Clemente H."/>
            <person name="Chen E.C.H."/>
            <person name="De La Providencia I."/>
            <person name="Hainaut M."/>
            <person name="Kuo A."/>
            <person name="Kohler A."/>
            <person name="Murat C."/>
            <person name="Tang N."/>
            <person name="Roy S."/>
            <person name="Loubradou J."/>
            <person name="Henrissat B."/>
            <person name="Grigoriev I.V."/>
            <person name="Corradi N."/>
            <person name="Roux C."/>
            <person name="Martin F.M."/>
        </authorList>
    </citation>
    <scope>NUCLEOTIDE SEQUENCE [LARGE SCALE GENOMIC DNA]</scope>
    <source>
        <strain evidence="2 3">DAOM 194757</strain>
    </source>
</reference>